<comment type="caution">
    <text evidence="5">The sequence shown here is derived from an EMBL/GenBank/DDBJ whole genome shotgun (WGS) entry which is preliminary data.</text>
</comment>
<feature type="region of interest" description="Disordered" evidence="4">
    <location>
        <begin position="1"/>
        <end position="32"/>
    </location>
</feature>
<dbReference type="SUPFAM" id="SSF48371">
    <property type="entry name" value="ARM repeat"/>
    <property type="match status" value="1"/>
</dbReference>
<dbReference type="AlphaFoldDB" id="A0A8K0I754"/>
<protein>
    <submittedName>
        <fullName evidence="5">Importin subunit alpha-2</fullName>
    </submittedName>
</protein>
<dbReference type="Pfam" id="PF00514">
    <property type="entry name" value="Arm"/>
    <property type="match status" value="2"/>
</dbReference>
<dbReference type="OrthoDB" id="29145at2759"/>
<evidence type="ECO:0000256" key="3">
    <source>
        <dbReference type="ARBA" id="ARBA00022927"/>
    </source>
</evidence>
<dbReference type="PANTHER" id="PTHR23316">
    <property type="entry name" value="IMPORTIN ALPHA"/>
    <property type="match status" value="1"/>
</dbReference>
<dbReference type="InterPro" id="IPR016024">
    <property type="entry name" value="ARM-type_fold"/>
</dbReference>
<keyword evidence="3" id="KW-0653">Protein transport</keyword>
<evidence type="ECO:0000313" key="5">
    <source>
        <dbReference type="EMBL" id="KAG1339121.1"/>
    </source>
</evidence>
<gene>
    <name evidence="5" type="ORF">COCNU_04G014270</name>
</gene>
<reference evidence="5" key="1">
    <citation type="journal article" date="2017" name="Gigascience">
        <title>The genome draft of coconut (Cocos nucifera).</title>
        <authorList>
            <person name="Xiao Y."/>
            <person name="Xu P."/>
            <person name="Fan H."/>
            <person name="Baudouin L."/>
            <person name="Xia W."/>
            <person name="Bocs S."/>
            <person name="Xu J."/>
            <person name="Li Q."/>
            <person name="Guo A."/>
            <person name="Zhou L."/>
            <person name="Li J."/>
            <person name="Wu Y."/>
            <person name="Ma Z."/>
            <person name="Armero A."/>
            <person name="Issali A.E."/>
            <person name="Liu N."/>
            <person name="Peng M."/>
            <person name="Yang Y."/>
        </authorList>
    </citation>
    <scope>NUCLEOTIDE SEQUENCE</scope>
    <source>
        <tissue evidence="5">Spear leaf of Hainan Tall coconut</tissue>
    </source>
</reference>
<keyword evidence="6" id="KW-1185">Reference proteome</keyword>
<accession>A0A8K0I754</accession>
<dbReference type="InterPro" id="IPR000225">
    <property type="entry name" value="Armadillo"/>
</dbReference>
<comment type="similarity">
    <text evidence="1">Belongs to the importin alpha family.</text>
</comment>
<evidence type="ECO:0000256" key="4">
    <source>
        <dbReference type="SAM" id="MobiDB-lite"/>
    </source>
</evidence>
<name>A0A8K0I754_COCNU</name>
<evidence type="ECO:0000256" key="1">
    <source>
        <dbReference type="ARBA" id="ARBA00010394"/>
    </source>
</evidence>
<dbReference type="InterPro" id="IPR011989">
    <property type="entry name" value="ARM-like"/>
</dbReference>
<evidence type="ECO:0000313" key="6">
    <source>
        <dbReference type="Proteomes" id="UP000797356"/>
    </source>
</evidence>
<dbReference type="GO" id="GO:0015031">
    <property type="term" value="P:protein transport"/>
    <property type="evidence" value="ECO:0007669"/>
    <property type="project" value="UniProtKB-KW"/>
</dbReference>
<dbReference type="SMART" id="SM00185">
    <property type="entry name" value="ARM"/>
    <property type="match status" value="4"/>
</dbReference>
<reference evidence="5" key="2">
    <citation type="submission" date="2019-07" db="EMBL/GenBank/DDBJ databases">
        <authorList>
            <person name="Yang Y."/>
            <person name="Bocs S."/>
            <person name="Baudouin L."/>
        </authorList>
    </citation>
    <scope>NUCLEOTIDE SEQUENCE</scope>
    <source>
        <tissue evidence="5">Spear leaf of Hainan Tall coconut</tissue>
    </source>
</reference>
<keyword evidence="2" id="KW-0813">Transport</keyword>
<dbReference type="Proteomes" id="UP000797356">
    <property type="component" value="Chromosome 4"/>
</dbReference>
<proteinExistence type="inferred from homology"/>
<dbReference type="EMBL" id="CM017875">
    <property type="protein sequence ID" value="KAG1339121.1"/>
    <property type="molecule type" value="Genomic_DNA"/>
</dbReference>
<dbReference type="Gene3D" id="1.25.10.10">
    <property type="entry name" value="Leucine-rich Repeat Variant"/>
    <property type="match status" value="2"/>
</dbReference>
<sequence length="371" mass="40237">MADEEVSPSSQRRDSIKSSVHNTAAQRRRQHAIAVGKERREALIRTKRLCRVAVADDSEVLLEGDMLVDEEKAVLDSQTSQTVEDLKSALSYHGKGATQKKIEILRALRRLLSKSEVPPVEAALQAGAIPVLVQCLSFGSADEQLLEAAWCLTNIAAGEPEETRSLLPALPLLIAHLGEKSSVPVAEQCAWALGNVAGEGEELRNVLLAQGALLPLARLMLSNKASTTRTAAWALSNLIKGPDPKAAASLIRIDGMLDAIIRHLKKSDDELATEVAWVVVYLSALSETAASLLVKSDVVQLLAGRLAASESLQLLIPVLRGMPNGEGPKLVEREDGIDAMERFQFHENEEMRNMANGLVDKYFGEDYGLDE</sequence>
<evidence type="ECO:0000256" key="2">
    <source>
        <dbReference type="ARBA" id="ARBA00022448"/>
    </source>
</evidence>
<organism evidence="5 6">
    <name type="scientific">Cocos nucifera</name>
    <name type="common">Coconut palm</name>
    <dbReference type="NCBI Taxonomy" id="13894"/>
    <lineage>
        <taxon>Eukaryota</taxon>
        <taxon>Viridiplantae</taxon>
        <taxon>Streptophyta</taxon>
        <taxon>Embryophyta</taxon>
        <taxon>Tracheophyta</taxon>
        <taxon>Spermatophyta</taxon>
        <taxon>Magnoliopsida</taxon>
        <taxon>Liliopsida</taxon>
        <taxon>Arecaceae</taxon>
        <taxon>Arecoideae</taxon>
        <taxon>Cocoseae</taxon>
        <taxon>Attaleinae</taxon>
        <taxon>Cocos</taxon>
    </lineage>
</organism>